<dbReference type="Gene3D" id="2.60.40.380">
    <property type="entry name" value="Purple acid phosphatase-like, N-terminal"/>
    <property type="match status" value="1"/>
</dbReference>
<reference evidence="4 5" key="1">
    <citation type="submission" date="2012-01" db="EMBL/GenBank/DDBJ databases">
        <title>Complete sequence of Desulfotomaculum gibsoniae DSM 7213.</title>
        <authorList>
            <consortium name="US DOE Joint Genome Institute"/>
            <person name="Lucas S."/>
            <person name="Han J."/>
            <person name="Lapidus A."/>
            <person name="Cheng J.-F."/>
            <person name="Goodwin L."/>
            <person name="Pitluck S."/>
            <person name="Peters L."/>
            <person name="Ovchinnikova G."/>
            <person name="Teshima H."/>
            <person name="Detter J.C."/>
            <person name="Han C."/>
            <person name="Tapia R."/>
            <person name="Land M."/>
            <person name="Hauser L."/>
            <person name="Kyrpides N."/>
            <person name="Ivanova N."/>
            <person name="Pagani I."/>
            <person name="Parshina S."/>
            <person name="Plugge C."/>
            <person name="Muyzer G."/>
            <person name="Kuever J."/>
            <person name="Ivanova A."/>
            <person name="Nazina T."/>
            <person name="Klenk H.-P."/>
            <person name="Brambilla E."/>
            <person name="Spring S."/>
            <person name="Stams A.F."/>
            <person name="Woyke T."/>
        </authorList>
    </citation>
    <scope>NUCLEOTIDE SEQUENCE [LARGE SCALE GENOMIC DNA]</scope>
    <source>
        <strain evidence="4 5">DSM 7213</strain>
    </source>
</reference>
<dbReference type="EMBL" id="CP003273">
    <property type="protein sequence ID" value="AGK99879.1"/>
    <property type="molecule type" value="Genomic_DNA"/>
</dbReference>
<dbReference type="PANTHER" id="PTHR45867">
    <property type="entry name" value="PURPLE ACID PHOSPHATASE"/>
    <property type="match status" value="1"/>
</dbReference>
<proteinExistence type="predicted"/>
<accession>R4KH61</accession>
<keyword evidence="5" id="KW-1185">Reference proteome</keyword>
<feature type="domain" description="Purple acid phosphatase N-terminal" evidence="3">
    <location>
        <begin position="49"/>
        <end position="140"/>
    </location>
</feature>
<dbReference type="PANTHER" id="PTHR45867:SF3">
    <property type="entry name" value="ACID PHOSPHATASE TYPE 7"/>
    <property type="match status" value="1"/>
</dbReference>
<keyword evidence="1" id="KW-0732">Signal</keyword>
<dbReference type="AlphaFoldDB" id="R4KH61"/>
<dbReference type="Pfam" id="PF00149">
    <property type="entry name" value="Metallophos"/>
    <property type="match status" value="1"/>
</dbReference>
<dbReference type="Gene3D" id="3.60.21.10">
    <property type="match status" value="1"/>
</dbReference>
<dbReference type="RefSeq" id="WP_006522933.1">
    <property type="nucleotide sequence ID" value="NC_021184.1"/>
</dbReference>
<dbReference type="Proteomes" id="UP000013520">
    <property type="component" value="Chromosome"/>
</dbReference>
<dbReference type="STRING" id="767817.Desgi_0294"/>
<sequence length="526" mass="57691">MSFMPGIKPIAVKTIIFLALSSLLFVFFSIVNPCFAEPGSGSLNSNLSEHIILSWTEDPGTTQTITWSTGDATRDRMQYQPAAGFSGSFDGALEVIADGSGSNNGLFHFEATIRGLTPGTGYVYRIGKEGAWSAPATFTTATTDDEFSFIYMGDVQEGYEFWGEMLEKVYEDHPGIKFGLLGGDLVNYAGSIEEWQQFFAAASPVFSQIPLMPAAGNHDDTELFWNYFALPRNGPGGYEEKFYSFDYGNCHIAVLNSNYLGASGIGDYEKITKWLQNDLNNSKQQWKLLVLHHPPYPVVHDWRADHLQANWVPLFEQCGVDMVLVGHQHVYMRTKPLRDGAIQADGEGIVYIMGNAGTKYYGPGPDYDYIAKQIAYVSNYQVININGENLTLIAKDAGGQVIDSCVIAKQSVAVKPVYTITPVADAAYKIEAANDGITTMSVNSGVSGMKYFNVQLAPIKAHTGLETVVFTHLRDGTQLGLNATKADFDVVDIAQAGFNVQPGDMVKVYMVDDLTSMVKQNPIFLQ</sequence>
<dbReference type="InterPro" id="IPR029052">
    <property type="entry name" value="Metallo-depent_PP-like"/>
</dbReference>
<evidence type="ECO:0000259" key="2">
    <source>
        <dbReference type="Pfam" id="PF00149"/>
    </source>
</evidence>
<dbReference type="GO" id="GO:0003993">
    <property type="term" value="F:acid phosphatase activity"/>
    <property type="evidence" value="ECO:0007669"/>
    <property type="project" value="InterPro"/>
</dbReference>
<dbReference type="InterPro" id="IPR015914">
    <property type="entry name" value="PAPs_N"/>
</dbReference>
<dbReference type="KEGG" id="dgi:Desgi_0294"/>
<dbReference type="SUPFAM" id="SSF56300">
    <property type="entry name" value="Metallo-dependent phosphatases"/>
    <property type="match status" value="1"/>
</dbReference>
<dbReference type="eggNOG" id="COG1409">
    <property type="taxonomic scope" value="Bacteria"/>
</dbReference>
<evidence type="ECO:0000259" key="3">
    <source>
        <dbReference type="Pfam" id="PF16656"/>
    </source>
</evidence>
<protein>
    <submittedName>
        <fullName evidence="4">Putative phosphohydrolase</fullName>
    </submittedName>
</protein>
<name>R4KH61_9FIRM</name>
<feature type="domain" description="Calcineurin-like phosphoesterase" evidence="2">
    <location>
        <begin position="149"/>
        <end position="331"/>
    </location>
</feature>
<dbReference type="HOGENOM" id="CLU_035600_0_0_9"/>
<evidence type="ECO:0000313" key="5">
    <source>
        <dbReference type="Proteomes" id="UP000013520"/>
    </source>
</evidence>
<organism evidence="4 5">
    <name type="scientific">Desulfoscipio gibsoniae DSM 7213</name>
    <dbReference type="NCBI Taxonomy" id="767817"/>
    <lineage>
        <taxon>Bacteria</taxon>
        <taxon>Bacillati</taxon>
        <taxon>Bacillota</taxon>
        <taxon>Clostridia</taxon>
        <taxon>Eubacteriales</taxon>
        <taxon>Desulfallaceae</taxon>
        <taxon>Desulfoscipio</taxon>
    </lineage>
</organism>
<evidence type="ECO:0000256" key="1">
    <source>
        <dbReference type="ARBA" id="ARBA00022729"/>
    </source>
</evidence>
<dbReference type="InterPro" id="IPR004843">
    <property type="entry name" value="Calcineurin-like_PHP"/>
</dbReference>
<dbReference type="GO" id="GO:0046872">
    <property type="term" value="F:metal ion binding"/>
    <property type="evidence" value="ECO:0007669"/>
    <property type="project" value="InterPro"/>
</dbReference>
<gene>
    <name evidence="4" type="ORF">Desgi_0294</name>
</gene>
<dbReference type="SUPFAM" id="SSF49363">
    <property type="entry name" value="Purple acid phosphatase, N-terminal domain"/>
    <property type="match status" value="1"/>
</dbReference>
<dbReference type="Pfam" id="PF16656">
    <property type="entry name" value="Pur_ac_phosph_N"/>
    <property type="match status" value="1"/>
</dbReference>
<keyword evidence="4" id="KW-0378">Hydrolase</keyword>
<dbReference type="InterPro" id="IPR008963">
    <property type="entry name" value="Purple_acid_Pase-like_N"/>
</dbReference>
<evidence type="ECO:0000313" key="4">
    <source>
        <dbReference type="EMBL" id="AGK99879.1"/>
    </source>
</evidence>